<evidence type="ECO:0000313" key="4">
    <source>
        <dbReference type="Proteomes" id="UP000663829"/>
    </source>
</evidence>
<feature type="coiled-coil region" evidence="1">
    <location>
        <begin position="493"/>
        <end position="521"/>
    </location>
</feature>
<sequence length="627" mass="71867">MLSIRHTSTRTPRISTTNDVSITRNLTSPITGMPVYPDDTVNNQFPSLNSKEGTKKYKKQPANLKLATNHARSGTKSILHKTDENTYDDKTDRVNRWVLKHSSSEHITPPDLTSQHPKHVTFVPAAEEQQSMNMSTSPPQELPKIDFKIRRSSYLPVQITDSLPDIDLNHQNNEEKILQTKNHDEDEEIIPLYQKRLSLAPLYAPRLRRSSNPAMSVSTAASRSSITYIPSVSKYSRPSLSSTSYASTDGDYASSDTDTIVSKPSVASRRKYFNLLQYNDKLSDEDHLKLEEIRDKTPDEFEQLLPTLIRYGVISSDTLLSDDEHNINKRRLLSIIKDDNEQIEHKRYLEHLYGSVIVDHKKQLRNALTFTGQYSLLNCYKDEIARELELRVKNWQQIKLPTTVLNISKVPTKKGPTFNNLSELTSSNGKSTSLSSSLSLGTLFRAKQKFFTPLRMLGLSIPEEETSDYADDGNISTATSTTLISATKLRRPATKRQQQLKQIEQEENEMLQRIFQNVEELPLNWREKCISKIIEQGMVLLDQVRKLPLLQNENNFYDSESTTQSYKQLNRQINSVANENDPLVGATASSMKSMERIVEIRKKEIVKQYRKWVLLWEILYENNDENI</sequence>
<proteinExistence type="predicted"/>
<dbReference type="EMBL" id="CAJNOQ010001709">
    <property type="protein sequence ID" value="CAF0913696.1"/>
    <property type="molecule type" value="Genomic_DNA"/>
</dbReference>
<dbReference type="EMBL" id="CAJOBC010001709">
    <property type="protein sequence ID" value="CAF3694288.1"/>
    <property type="molecule type" value="Genomic_DNA"/>
</dbReference>
<evidence type="ECO:0000256" key="1">
    <source>
        <dbReference type="SAM" id="Coils"/>
    </source>
</evidence>
<evidence type="ECO:0000313" key="3">
    <source>
        <dbReference type="EMBL" id="CAF3694288.1"/>
    </source>
</evidence>
<keyword evidence="1" id="KW-0175">Coiled coil</keyword>
<accession>A0A814ALM7</accession>
<keyword evidence="4" id="KW-1185">Reference proteome</keyword>
<dbReference type="OrthoDB" id="9992919at2759"/>
<protein>
    <submittedName>
        <fullName evidence="2">Uncharacterized protein</fullName>
    </submittedName>
</protein>
<dbReference type="Proteomes" id="UP000681722">
    <property type="component" value="Unassembled WGS sequence"/>
</dbReference>
<evidence type="ECO:0000313" key="2">
    <source>
        <dbReference type="EMBL" id="CAF0913696.1"/>
    </source>
</evidence>
<organism evidence="2 4">
    <name type="scientific">Didymodactylos carnosus</name>
    <dbReference type="NCBI Taxonomy" id="1234261"/>
    <lineage>
        <taxon>Eukaryota</taxon>
        <taxon>Metazoa</taxon>
        <taxon>Spiralia</taxon>
        <taxon>Gnathifera</taxon>
        <taxon>Rotifera</taxon>
        <taxon>Eurotatoria</taxon>
        <taxon>Bdelloidea</taxon>
        <taxon>Philodinida</taxon>
        <taxon>Philodinidae</taxon>
        <taxon>Didymodactylos</taxon>
    </lineage>
</organism>
<gene>
    <name evidence="2" type="ORF">GPM918_LOCUS9281</name>
    <name evidence="3" type="ORF">SRO942_LOCUS9282</name>
</gene>
<reference evidence="2" key="1">
    <citation type="submission" date="2021-02" db="EMBL/GenBank/DDBJ databases">
        <authorList>
            <person name="Nowell W R."/>
        </authorList>
    </citation>
    <scope>NUCLEOTIDE SEQUENCE</scope>
</reference>
<name>A0A814ALM7_9BILA</name>
<dbReference type="Proteomes" id="UP000663829">
    <property type="component" value="Unassembled WGS sequence"/>
</dbReference>
<comment type="caution">
    <text evidence="2">The sequence shown here is derived from an EMBL/GenBank/DDBJ whole genome shotgun (WGS) entry which is preliminary data.</text>
</comment>
<dbReference type="AlphaFoldDB" id="A0A814ALM7"/>